<dbReference type="CDD" id="cd06223">
    <property type="entry name" value="PRTases_typeI"/>
    <property type="match status" value="1"/>
</dbReference>
<dbReference type="GO" id="GO:0016301">
    <property type="term" value="F:kinase activity"/>
    <property type="evidence" value="ECO:0007669"/>
    <property type="project" value="UniProtKB-KW"/>
</dbReference>
<reference evidence="6 7" key="1">
    <citation type="submission" date="2020-02" db="EMBL/GenBank/DDBJ databases">
        <title>Genome sequencing for Kineobactrum sp. M2.</title>
        <authorList>
            <person name="Park S.-J."/>
        </authorList>
    </citation>
    <scope>NUCLEOTIDE SEQUENCE [LARGE SCALE GENOMIC DNA]</scope>
    <source>
        <strain evidence="6 7">M2</strain>
    </source>
</reference>
<dbReference type="Gene3D" id="3.40.50.2020">
    <property type="match status" value="2"/>
</dbReference>
<dbReference type="InterPro" id="IPR029099">
    <property type="entry name" value="Pribosyltran_N"/>
</dbReference>
<dbReference type="Pfam" id="PF13793">
    <property type="entry name" value="Pribosyltran_N"/>
    <property type="match status" value="1"/>
</dbReference>
<dbReference type="KEGG" id="kim:G3T16_12250"/>
<dbReference type="InterPro" id="IPR029057">
    <property type="entry name" value="PRTase-like"/>
</dbReference>
<protein>
    <submittedName>
        <fullName evidence="6">Ribose-phosphate diphosphokinase</fullName>
        <ecNumber evidence="6">2.7.6.1</ecNumber>
    </submittedName>
</protein>
<feature type="domain" description="Ribose-phosphate pyrophosphokinase N-terminal" evidence="5">
    <location>
        <begin position="5"/>
        <end position="115"/>
    </location>
</feature>
<dbReference type="PANTHER" id="PTHR10210">
    <property type="entry name" value="RIBOSE-PHOSPHATE DIPHOSPHOKINASE FAMILY MEMBER"/>
    <property type="match status" value="1"/>
</dbReference>
<evidence type="ECO:0000259" key="5">
    <source>
        <dbReference type="Pfam" id="PF13793"/>
    </source>
</evidence>
<evidence type="ECO:0000256" key="1">
    <source>
        <dbReference type="ARBA" id="ARBA00022727"/>
    </source>
</evidence>
<feature type="signal peptide" evidence="3">
    <location>
        <begin position="1"/>
        <end position="21"/>
    </location>
</feature>
<dbReference type="NCBIfam" id="TIGR01251">
    <property type="entry name" value="ribP_PPkin"/>
    <property type="match status" value="1"/>
</dbReference>
<dbReference type="RefSeq" id="WP_163495506.1">
    <property type="nucleotide sequence ID" value="NZ_CP048711.1"/>
</dbReference>
<keyword evidence="1 2" id="KW-0545">Nucleotide biosynthesis</keyword>
<sequence>MTPVVFSLCTELPLFAPLAMALGAETGAVNYRLFPDGESYLRIDSPVTGRDCVVLANLADPNAQYLPLTFLTATLRELGANTVGLVAPYLCYMRQDKRFMEGEAITSRLFAERLSEEVDWLVTVDPHLHRYRRLDEIYSIPTATVQGAPALAKWLVSQDDRLLLVGPDSESEQWVAAIADAVGQPCVIGQKVRRGDRDVTVSLPDLSAYTEHTAVIIDDVISSGQTILQTLSALQQQGIAHIDCAAVHGIFADGVDRMLYSRGIRRLITTNAIPHASNLADLTPLLREPILELITQTAADRSRRA</sequence>
<dbReference type="GO" id="GO:0004749">
    <property type="term" value="F:ribose phosphate diphosphokinase activity"/>
    <property type="evidence" value="ECO:0007669"/>
    <property type="project" value="UniProtKB-EC"/>
</dbReference>
<dbReference type="SMART" id="SM01400">
    <property type="entry name" value="Pribosyltran_N"/>
    <property type="match status" value="1"/>
</dbReference>
<dbReference type="GO" id="GO:0006164">
    <property type="term" value="P:purine nucleotide biosynthetic process"/>
    <property type="evidence" value="ECO:0007669"/>
    <property type="project" value="TreeGrafter"/>
</dbReference>
<dbReference type="GO" id="GO:0006015">
    <property type="term" value="P:5-phosphoribose 1-diphosphate biosynthetic process"/>
    <property type="evidence" value="ECO:0007669"/>
    <property type="project" value="TreeGrafter"/>
</dbReference>
<feature type="chain" id="PRO_5025636455" evidence="3">
    <location>
        <begin position="22"/>
        <end position="305"/>
    </location>
</feature>
<keyword evidence="7" id="KW-1185">Reference proteome</keyword>
<evidence type="ECO:0000313" key="6">
    <source>
        <dbReference type="EMBL" id="QIB66070.1"/>
    </source>
</evidence>
<dbReference type="GO" id="GO:0000287">
    <property type="term" value="F:magnesium ion binding"/>
    <property type="evidence" value="ECO:0007669"/>
    <property type="project" value="InterPro"/>
</dbReference>
<name>A0A6C0U1S9_9GAMM</name>
<evidence type="ECO:0000259" key="4">
    <source>
        <dbReference type="Pfam" id="PF00156"/>
    </source>
</evidence>
<dbReference type="SUPFAM" id="SSF53271">
    <property type="entry name" value="PRTase-like"/>
    <property type="match status" value="2"/>
</dbReference>
<dbReference type="Proteomes" id="UP000477680">
    <property type="component" value="Chromosome"/>
</dbReference>
<evidence type="ECO:0000256" key="3">
    <source>
        <dbReference type="SAM" id="SignalP"/>
    </source>
</evidence>
<evidence type="ECO:0000313" key="7">
    <source>
        <dbReference type="Proteomes" id="UP000477680"/>
    </source>
</evidence>
<keyword evidence="6" id="KW-0418">Kinase</keyword>
<gene>
    <name evidence="6" type="primary">prs</name>
    <name evidence="6" type="ORF">G3T16_12250</name>
</gene>
<dbReference type="GO" id="GO:0005737">
    <property type="term" value="C:cytoplasm"/>
    <property type="evidence" value="ECO:0007669"/>
    <property type="project" value="TreeGrafter"/>
</dbReference>
<dbReference type="EC" id="2.7.6.1" evidence="6"/>
<organism evidence="6 7">
    <name type="scientific">Kineobactrum salinum</name>
    <dbReference type="NCBI Taxonomy" id="2708301"/>
    <lineage>
        <taxon>Bacteria</taxon>
        <taxon>Pseudomonadati</taxon>
        <taxon>Pseudomonadota</taxon>
        <taxon>Gammaproteobacteria</taxon>
        <taxon>Cellvibrionales</taxon>
        <taxon>Halieaceae</taxon>
        <taxon>Kineobactrum</taxon>
    </lineage>
</organism>
<dbReference type="Pfam" id="PF00156">
    <property type="entry name" value="Pribosyltran"/>
    <property type="match status" value="1"/>
</dbReference>
<evidence type="ECO:0000256" key="2">
    <source>
        <dbReference type="RuleBase" id="RU004324"/>
    </source>
</evidence>
<dbReference type="NCBIfam" id="NF005537">
    <property type="entry name" value="PRK07199.1"/>
    <property type="match status" value="1"/>
</dbReference>
<dbReference type="EMBL" id="CP048711">
    <property type="protein sequence ID" value="QIB66070.1"/>
    <property type="molecule type" value="Genomic_DNA"/>
</dbReference>
<comment type="similarity">
    <text evidence="2">Belongs to the ribose-phosphate pyrophosphokinase family.</text>
</comment>
<dbReference type="PANTHER" id="PTHR10210:SF41">
    <property type="entry name" value="RIBOSE-PHOSPHATE PYROPHOSPHOKINASE 1, CHLOROPLASTIC"/>
    <property type="match status" value="1"/>
</dbReference>
<keyword evidence="3" id="KW-0732">Signal</keyword>
<keyword evidence="6" id="KW-0808">Transferase</keyword>
<dbReference type="AlphaFoldDB" id="A0A6C0U1S9"/>
<dbReference type="GO" id="GO:0002189">
    <property type="term" value="C:ribose phosphate diphosphokinase complex"/>
    <property type="evidence" value="ECO:0007669"/>
    <property type="project" value="TreeGrafter"/>
</dbReference>
<dbReference type="InterPro" id="IPR005946">
    <property type="entry name" value="Rib-P_diPkinase"/>
</dbReference>
<accession>A0A6C0U1S9</accession>
<feature type="domain" description="Phosphoribosyltransferase" evidence="4">
    <location>
        <begin position="143"/>
        <end position="248"/>
    </location>
</feature>
<dbReference type="InterPro" id="IPR000836">
    <property type="entry name" value="PRTase_dom"/>
</dbReference>
<proteinExistence type="inferred from homology"/>